<dbReference type="SMART" id="SM00022">
    <property type="entry name" value="PLAc"/>
    <property type="match status" value="1"/>
</dbReference>
<feature type="compositionally biased region" description="Polar residues" evidence="7">
    <location>
        <begin position="11"/>
        <end position="23"/>
    </location>
</feature>
<organism evidence="9 10">
    <name type="scientific">Thielaviopsis punctulata</name>
    <dbReference type="NCBI Taxonomy" id="72032"/>
    <lineage>
        <taxon>Eukaryota</taxon>
        <taxon>Fungi</taxon>
        <taxon>Dikarya</taxon>
        <taxon>Ascomycota</taxon>
        <taxon>Pezizomycotina</taxon>
        <taxon>Sordariomycetes</taxon>
        <taxon>Hypocreomycetidae</taxon>
        <taxon>Microascales</taxon>
        <taxon>Ceratocystidaceae</taxon>
        <taxon>Thielaviopsis</taxon>
    </lineage>
</organism>
<dbReference type="CDD" id="cd00147">
    <property type="entry name" value="cPLA2_like"/>
    <property type="match status" value="1"/>
</dbReference>
<comment type="caution">
    <text evidence="9">The sequence shown here is derived from an EMBL/GenBank/DDBJ whole genome shotgun (WGS) entry which is preliminary data.</text>
</comment>
<keyword evidence="4 5" id="KW-0443">Lipid metabolism</keyword>
<feature type="compositionally biased region" description="Basic and acidic residues" evidence="7">
    <location>
        <begin position="635"/>
        <end position="644"/>
    </location>
</feature>
<dbReference type="GO" id="GO:0004622">
    <property type="term" value="F:phosphatidylcholine lysophospholipase activity"/>
    <property type="evidence" value="ECO:0007669"/>
    <property type="project" value="UniProtKB-EC"/>
</dbReference>
<keyword evidence="3 5" id="KW-0442">Lipid degradation</keyword>
<comment type="catalytic activity">
    <reaction evidence="6">
        <text>a 1-acyl-sn-glycero-3-phosphocholine + H2O = sn-glycerol 3-phosphocholine + a fatty acid + H(+)</text>
        <dbReference type="Rhea" id="RHEA:15177"/>
        <dbReference type="ChEBI" id="CHEBI:15377"/>
        <dbReference type="ChEBI" id="CHEBI:15378"/>
        <dbReference type="ChEBI" id="CHEBI:16870"/>
        <dbReference type="ChEBI" id="CHEBI:28868"/>
        <dbReference type="ChEBI" id="CHEBI:58168"/>
        <dbReference type="EC" id="3.1.1.5"/>
    </reaction>
</comment>
<sequence>MPRVSTLARRTLQSQRLSHTSRFSRGPRPFSNSGYGYGSGAGCRRGGRPLPGSFYRELFTSSQKPVPPKPSSSAPSIILSTLLFIWWLYPSDEFNRLRPIRLTTSSSPSSSSSSLINPPPLGLPELPVNTAWTNFASRFEVFSQSMDIEWMSVSDKIADLILPEWSRLVPVYLRKLQRELSMAPGSLADEIWREAHDPIVNTEIRYAAKVRVSSELCEDEKVFVARRRKMAAVALARYLDLEETDVNVEDVPTIAMCGSGGGLRALVAGTGYLLAAEQDGLLDCVTYTAGVSGSCWLQAILNSSLSEGKMTRVLEHLKDRLGVHIAYPPVALDAMSSAPTNKYLLEGIVEKLKGDTKAQIGLVDIYGVLLSSRLLVPRGHLGIDQENFKLSKQQKYIRYGQAPMPIYTAVRHEIPKLDDNNPNRQSTEHEKAVARQESWFQWFEITPYEFFCEEFSAGIPTWALGRRFKAGVDMPQEDGFHLPEIRMPLLLGIFGSAFCATLNHYYREIQPLVRSLSGFTPLDEIITGRSADLSKVHPIEPATLPNFAYGMHGKLPATTPESILENEYIQLMDAGMSNNLPIYPLLRPGRDVEVIIAFDNSADIKNDNWLAVTDGYARKRKIRGWPVGVGWPKDVSPEEADKAMQEAAETSMPAASSKVAAAARRDAPRKSVSQPGTGPHEGGLGYCTVWMGSTAEHKTDADTPSQAITDFSADELFAPTAGLAVVYMPLLPNNKVPGINPLTTDYLSTWNFVYTPQQVDNVAALAQANYNEGREQIRACVRAVYERKKRLREARLEALKQEQFRQKLRLGIAHKLGEGDQFS</sequence>
<dbReference type="PANTHER" id="PTHR10728">
    <property type="entry name" value="CYTOSOLIC PHOSPHOLIPASE A2"/>
    <property type="match status" value="1"/>
</dbReference>
<feature type="region of interest" description="Disordered" evidence="7">
    <location>
        <begin position="633"/>
        <end position="680"/>
    </location>
</feature>
<reference evidence="9 10" key="1">
    <citation type="submission" date="2015-03" db="EMBL/GenBank/DDBJ databases">
        <authorList>
            <person name="Radwan O."/>
            <person name="Al-Naeli F.A."/>
            <person name="Rendon G.A."/>
            <person name="Fields C."/>
        </authorList>
    </citation>
    <scope>NUCLEOTIDE SEQUENCE [LARGE SCALE GENOMIC DNA]</scope>
    <source>
        <strain evidence="9">CR-DP1</strain>
    </source>
</reference>
<gene>
    <name evidence="9" type="ORF">TD95_001155</name>
</gene>
<proteinExistence type="inferred from homology"/>
<evidence type="ECO:0000313" key="10">
    <source>
        <dbReference type="Proteomes" id="UP000033483"/>
    </source>
</evidence>
<dbReference type="SUPFAM" id="SSF52151">
    <property type="entry name" value="FabD/lysophospholipase-like"/>
    <property type="match status" value="1"/>
</dbReference>
<protein>
    <recommendedName>
        <fullName evidence="6">Lysophospholipase</fullName>
        <ecNumber evidence="6">3.1.1.5</ecNumber>
    </recommendedName>
</protein>
<dbReference type="OrthoDB" id="6121437at2759"/>
<keyword evidence="10" id="KW-1185">Reference proteome</keyword>
<dbReference type="GO" id="GO:0005829">
    <property type="term" value="C:cytosol"/>
    <property type="evidence" value="ECO:0007669"/>
    <property type="project" value="TreeGrafter"/>
</dbReference>
<feature type="region of interest" description="Disordered" evidence="7">
    <location>
        <begin position="1"/>
        <end position="37"/>
    </location>
</feature>
<evidence type="ECO:0000256" key="6">
    <source>
        <dbReference type="RuleBase" id="RU362103"/>
    </source>
</evidence>
<dbReference type="PANTHER" id="PTHR10728:SF40">
    <property type="entry name" value="PATATIN FAMILY PROTEIN"/>
    <property type="match status" value="1"/>
</dbReference>
<accession>A0A0F4Z9A6</accession>
<evidence type="ECO:0000256" key="4">
    <source>
        <dbReference type="ARBA" id="ARBA00023098"/>
    </source>
</evidence>
<dbReference type="GO" id="GO:0004623">
    <property type="term" value="F:phospholipase A2 activity"/>
    <property type="evidence" value="ECO:0007669"/>
    <property type="project" value="TreeGrafter"/>
</dbReference>
<dbReference type="Gene3D" id="3.40.1090.10">
    <property type="entry name" value="Cytosolic phospholipase A2 catalytic domain"/>
    <property type="match status" value="1"/>
</dbReference>
<evidence type="ECO:0000256" key="5">
    <source>
        <dbReference type="PROSITE-ProRule" id="PRU00555"/>
    </source>
</evidence>
<evidence type="ECO:0000256" key="3">
    <source>
        <dbReference type="ARBA" id="ARBA00022963"/>
    </source>
</evidence>
<dbReference type="Pfam" id="PF01735">
    <property type="entry name" value="PLA2_B"/>
    <property type="match status" value="1"/>
</dbReference>
<dbReference type="GO" id="GO:0046475">
    <property type="term" value="P:glycerophospholipid catabolic process"/>
    <property type="evidence" value="ECO:0007669"/>
    <property type="project" value="TreeGrafter"/>
</dbReference>
<dbReference type="Proteomes" id="UP000033483">
    <property type="component" value="Unassembled WGS sequence"/>
</dbReference>
<evidence type="ECO:0000256" key="2">
    <source>
        <dbReference type="ARBA" id="ARBA00022801"/>
    </source>
</evidence>
<evidence type="ECO:0000256" key="1">
    <source>
        <dbReference type="ARBA" id="ARBA00008780"/>
    </source>
</evidence>
<feature type="domain" description="PLA2c" evidence="8">
    <location>
        <begin position="202"/>
        <end position="814"/>
    </location>
</feature>
<dbReference type="InterPro" id="IPR002642">
    <property type="entry name" value="LysoPLipase_cat_dom"/>
</dbReference>
<evidence type="ECO:0000256" key="7">
    <source>
        <dbReference type="SAM" id="MobiDB-lite"/>
    </source>
</evidence>
<dbReference type="PROSITE" id="PS51210">
    <property type="entry name" value="PLA2C"/>
    <property type="match status" value="1"/>
</dbReference>
<feature type="compositionally biased region" description="Low complexity" evidence="7">
    <location>
        <begin position="653"/>
        <end position="662"/>
    </location>
</feature>
<dbReference type="EC" id="3.1.1.5" evidence="6"/>
<dbReference type="AlphaFoldDB" id="A0A0F4Z9A6"/>
<evidence type="ECO:0000313" key="9">
    <source>
        <dbReference type="EMBL" id="KKA27097.1"/>
    </source>
</evidence>
<dbReference type="EMBL" id="LAEV01001896">
    <property type="protein sequence ID" value="KKA27097.1"/>
    <property type="molecule type" value="Genomic_DNA"/>
</dbReference>
<dbReference type="InterPro" id="IPR016035">
    <property type="entry name" value="Acyl_Trfase/lysoPLipase"/>
</dbReference>
<evidence type="ECO:0000259" key="8">
    <source>
        <dbReference type="PROSITE" id="PS51210"/>
    </source>
</evidence>
<keyword evidence="2 5" id="KW-0378">Hydrolase</keyword>
<comment type="similarity">
    <text evidence="1 6">Belongs to the lysophospholipase family.</text>
</comment>
<name>A0A0F4Z9A6_9PEZI</name>